<sequence>MEYASVVWDPHQNYLIDKLEKVQNQCARFVLNYYELGASVTNMKHALHWEKLSERRKLFRMKFLDDIYNNRLLINRDVFLHEPFYVSERADHPKKIRPYSCRNDTFAFSFFPKTIEQWNRLPKDVLAANLVFLNFQLYSVFIDSVFLFNFNIDP</sequence>
<dbReference type="EMBL" id="GIFC01011833">
    <property type="protein sequence ID" value="MXU93916.1"/>
    <property type="molecule type" value="Transcribed_RNA"/>
</dbReference>
<keyword evidence="1" id="KW-0540">Nuclease</keyword>
<keyword evidence="1" id="KW-0378">Hydrolase</keyword>
<accession>A0A6B0UWC2</accession>
<name>A0A6B0UWC2_IXORI</name>
<organism evidence="1">
    <name type="scientific">Ixodes ricinus</name>
    <name type="common">Common tick</name>
    <name type="synonym">Acarus ricinus</name>
    <dbReference type="NCBI Taxonomy" id="34613"/>
    <lineage>
        <taxon>Eukaryota</taxon>
        <taxon>Metazoa</taxon>
        <taxon>Ecdysozoa</taxon>
        <taxon>Arthropoda</taxon>
        <taxon>Chelicerata</taxon>
        <taxon>Arachnida</taxon>
        <taxon>Acari</taxon>
        <taxon>Parasitiformes</taxon>
        <taxon>Ixodida</taxon>
        <taxon>Ixodoidea</taxon>
        <taxon>Ixodidae</taxon>
        <taxon>Ixodinae</taxon>
        <taxon>Ixodes</taxon>
    </lineage>
</organism>
<dbReference type="GO" id="GO:0004519">
    <property type="term" value="F:endonuclease activity"/>
    <property type="evidence" value="ECO:0007669"/>
    <property type="project" value="UniProtKB-KW"/>
</dbReference>
<proteinExistence type="predicted"/>
<protein>
    <submittedName>
        <fullName evidence="1">Putative endonuclease/reverse transcript</fullName>
    </submittedName>
</protein>
<evidence type="ECO:0000313" key="1">
    <source>
        <dbReference type="EMBL" id="MXU93916.1"/>
    </source>
</evidence>
<keyword evidence="1" id="KW-0255">Endonuclease</keyword>
<dbReference type="AlphaFoldDB" id="A0A6B0UWC2"/>
<reference evidence="1" key="1">
    <citation type="submission" date="2019-12" db="EMBL/GenBank/DDBJ databases">
        <title>An insight into the sialome of adult female Ixodes ricinus ticks feeding for 6 days.</title>
        <authorList>
            <person name="Perner J."/>
            <person name="Ribeiro J.M.C."/>
        </authorList>
    </citation>
    <scope>NUCLEOTIDE SEQUENCE</scope>
    <source>
        <strain evidence="1">Semi-engorged</strain>
        <tissue evidence="1">Salivary glands</tissue>
    </source>
</reference>